<comment type="caution">
    <text evidence="1">The sequence shown here is derived from an EMBL/GenBank/DDBJ whole genome shotgun (WGS) entry which is preliminary data.</text>
</comment>
<sequence>MKSTRKMNGKVKLMVESKKGKVKLMVSDETVEYVLAKYRKNWNLKDKIADVIPEDLQIKYGKRSKKIEEDFSRLLKAKKAKEAKEVDEAELKVNKEVVQVSSDEGFSGDEDVVCFNDVKYPLTDDEIRMFKETHITSRGPRIHLASTSTRSRGLIASTTSRAPRRQLASTFTRSKAPIASTYSAQAASTTALTVYRRIAMT</sequence>
<name>A0A6L2MT15_TANCI</name>
<dbReference type="EMBL" id="BKCJ010007411">
    <property type="protein sequence ID" value="GEU77126.1"/>
    <property type="molecule type" value="Genomic_DNA"/>
</dbReference>
<evidence type="ECO:0000313" key="1">
    <source>
        <dbReference type="EMBL" id="GEU77126.1"/>
    </source>
</evidence>
<gene>
    <name evidence="1" type="ORF">Tci_049104</name>
</gene>
<proteinExistence type="predicted"/>
<protein>
    <submittedName>
        <fullName evidence="1">Uncharacterized protein</fullName>
    </submittedName>
</protein>
<organism evidence="1">
    <name type="scientific">Tanacetum cinerariifolium</name>
    <name type="common">Dalmatian daisy</name>
    <name type="synonym">Chrysanthemum cinerariifolium</name>
    <dbReference type="NCBI Taxonomy" id="118510"/>
    <lineage>
        <taxon>Eukaryota</taxon>
        <taxon>Viridiplantae</taxon>
        <taxon>Streptophyta</taxon>
        <taxon>Embryophyta</taxon>
        <taxon>Tracheophyta</taxon>
        <taxon>Spermatophyta</taxon>
        <taxon>Magnoliopsida</taxon>
        <taxon>eudicotyledons</taxon>
        <taxon>Gunneridae</taxon>
        <taxon>Pentapetalae</taxon>
        <taxon>asterids</taxon>
        <taxon>campanulids</taxon>
        <taxon>Asterales</taxon>
        <taxon>Asteraceae</taxon>
        <taxon>Asteroideae</taxon>
        <taxon>Anthemideae</taxon>
        <taxon>Anthemidinae</taxon>
        <taxon>Tanacetum</taxon>
    </lineage>
</organism>
<accession>A0A6L2MT15</accession>
<reference evidence="1" key="1">
    <citation type="journal article" date="2019" name="Sci. Rep.">
        <title>Draft genome of Tanacetum cinerariifolium, the natural source of mosquito coil.</title>
        <authorList>
            <person name="Yamashiro T."/>
            <person name="Shiraishi A."/>
            <person name="Satake H."/>
            <person name="Nakayama K."/>
        </authorList>
    </citation>
    <scope>NUCLEOTIDE SEQUENCE</scope>
</reference>
<dbReference type="AlphaFoldDB" id="A0A6L2MT15"/>